<evidence type="ECO:0000313" key="1">
    <source>
        <dbReference type="EMBL" id="KAK8969597.1"/>
    </source>
</evidence>
<name>A0ABR2MZE7_9ASPA</name>
<organism evidence="1 2">
    <name type="scientific">Platanthera guangdongensis</name>
    <dbReference type="NCBI Taxonomy" id="2320717"/>
    <lineage>
        <taxon>Eukaryota</taxon>
        <taxon>Viridiplantae</taxon>
        <taxon>Streptophyta</taxon>
        <taxon>Embryophyta</taxon>
        <taxon>Tracheophyta</taxon>
        <taxon>Spermatophyta</taxon>
        <taxon>Magnoliopsida</taxon>
        <taxon>Liliopsida</taxon>
        <taxon>Asparagales</taxon>
        <taxon>Orchidaceae</taxon>
        <taxon>Orchidoideae</taxon>
        <taxon>Orchideae</taxon>
        <taxon>Orchidinae</taxon>
        <taxon>Platanthera</taxon>
    </lineage>
</organism>
<dbReference type="PANTHER" id="PTHR33269:SF17">
    <property type="entry name" value="NADH-UBIQUINONE OXIDOREDUCTASE CHAIN 6"/>
    <property type="match status" value="1"/>
</dbReference>
<dbReference type="EMBL" id="JBBWWR010000003">
    <property type="protein sequence ID" value="KAK8969597.1"/>
    <property type="molecule type" value="Genomic_DNA"/>
</dbReference>
<comment type="caution">
    <text evidence="1">The sequence shown here is derived from an EMBL/GenBank/DDBJ whole genome shotgun (WGS) entry which is preliminary data.</text>
</comment>
<sequence>MLEQEDAFKFHFKEGQRIMILSVSSSPALVSGLMAIRAKNLVHSVSFPIPVFRDTVGLLIFLESTHSFSENRTIVKLKRTPSFQLFLNQILEFRVPFPRLEFNPSETFAAQATSGLPVVKLLDFFFSKPSLPPFFCQKLFRHYILLSRQPSPSIPAHPSPPVTLHTTLLFLLHSPSQSFMAAPTMWPEYHLERASSPSATETFLPCSPDQPEYQMEGAPYTVVSETISHLGLLRLEEGVGSEFFATCSKKLLVILTSLFLIVPF</sequence>
<evidence type="ECO:0000313" key="2">
    <source>
        <dbReference type="Proteomes" id="UP001412067"/>
    </source>
</evidence>
<keyword evidence="2" id="KW-1185">Reference proteome</keyword>
<gene>
    <name evidence="1" type="primary">ND6</name>
    <name evidence="1" type="ORF">KSP40_PGU007390</name>
</gene>
<dbReference type="Proteomes" id="UP001412067">
    <property type="component" value="Unassembled WGS sequence"/>
</dbReference>
<reference evidence="1 2" key="1">
    <citation type="journal article" date="2022" name="Nat. Plants">
        <title>Genomes of leafy and leafless Platanthera orchids illuminate the evolution of mycoheterotrophy.</title>
        <authorList>
            <person name="Li M.H."/>
            <person name="Liu K.W."/>
            <person name="Li Z."/>
            <person name="Lu H.C."/>
            <person name="Ye Q.L."/>
            <person name="Zhang D."/>
            <person name="Wang J.Y."/>
            <person name="Li Y.F."/>
            <person name="Zhong Z.M."/>
            <person name="Liu X."/>
            <person name="Yu X."/>
            <person name="Liu D.K."/>
            <person name="Tu X.D."/>
            <person name="Liu B."/>
            <person name="Hao Y."/>
            <person name="Liao X.Y."/>
            <person name="Jiang Y.T."/>
            <person name="Sun W.H."/>
            <person name="Chen J."/>
            <person name="Chen Y.Q."/>
            <person name="Ai Y."/>
            <person name="Zhai J.W."/>
            <person name="Wu S.S."/>
            <person name="Zhou Z."/>
            <person name="Hsiao Y.Y."/>
            <person name="Wu W.L."/>
            <person name="Chen Y.Y."/>
            <person name="Lin Y.F."/>
            <person name="Hsu J.L."/>
            <person name="Li C.Y."/>
            <person name="Wang Z.W."/>
            <person name="Zhao X."/>
            <person name="Zhong W.Y."/>
            <person name="Ma X.K."/>
            <person name="Ma L."/>
            <person name="Huang J."/>
            <person name="Chen G.Z."/>
            <person name="Huang M.Z."/>
            <person name="Huang L."/>
            <person name="Peng D.H."/>
            <person name="Luo Y.B."/>
            <person name="Zou S.Q."/>
            <person name="Chen S.P."/>
            <person name="Lan S."/>
            <person name="Tsai W.C."/>
            <person name="Van de Peer Y."/>
            <person name="Liu Z.J."/>
        </authorList>
    </citation>
    <scope>NUCLEOTIDE SEQUENCE [LARGE SCALE GENOMIC DNA]</scope>
    <source>
        <strain evidence="1">Lor288</strain>
    </source>
</reference>
<accession>A0ABR2MZE7</accession>
<protein>
    <submittedName>
        <fullName evidence="1">NADH-ubiquinone oxidoreductase chain 6</fullName>
    </submittedName>
</protein>
<dbReference type="PANTHER" id="PTHR33269">
    <property type="entry name" value="NADH-UBIQUINONE OXIDOREDUCTASE CHAIN 6"/>
    <property type="match status" value="1"/>
</dbReference>
<proteinExistence type="predicted"/>